<keyword evidence="5" id="KW-1185">Reference proteome</keyword>
<dbReference type="Pfam" id="PF08646">
    <property type="entry name" value="Rep_fac-A_C"/>
    <property type="match status" value="1"/>
</dbReference>
<dbReference type="Gene3D" id="2.40.50.140">
    <property type="entry name" value="Nucleic acid-binding proteins"/>
    <property type="match status" value="6"/>
</dbReference>
<dbReference type="InterPro" id="IPR013955">
    <property type="entry name" value="Rep_factor-A_C"/>
</dbReference>
<comment type="caution">
    <text evidence="4">The sequence shown here is derived from an EMBL/GenBank/DDBJ whole genome shotgun (WGS) entry which is preliminary data.</text>
</comment>
<dbReference type="AlphaFoldDB" id="A0A166BWJ3"/>
<dbReference type="RefSeq" id="WP_232817565.1">
    <property type="nucleotide sequence ID" value="NZ_CAJVUI010000003.1"/>
</dbReference>
<gene>
    <name evidence="4" type="ORF">MBORA_02900</name>
</gene>
<evidence type="ECO:0000256" key="1">
    <source>
        <dbReference type="ARBA" id="ARBA00023125"/>
    </source>
</evidence>
<evidence type="ECO:0000259" key="2">
    <source>
        <dbReference type="Pfam" id="PF08646"/>
    </source>
</evidence>
<evidence type="ECO:0000259" key="3">
    <source>
        <dbReference type="Pfam" id="PF16900"/>
    </source>
</evidence>
<reference evidence="5" key="1">
    <citation type="journal article" date="2016" name="Genome Announc.">
        <title>Draft Genome Sequences of Methanobrevibacter curvatus DSM11111, Methanobrevibacter cuticularis DSM11139, Methanobrevibacter filiformis DSM11501, and Methanobrevibacter oralis DSM7256.</title>
        <authorList>
            <person name="Poehlein A."/>
            <person name="Seedorf H."/>
        </authorList>
    </citation>
    <scope>NUCLEOTIDE SEQUENCE [LARGE SCALE GENOMIC DNA]</scope>
    <source>
        <strain evidence="5">DSM 7256 / JCM 30027 / ZR</strain>
    </source>
</reference>
<sequence>MDEKILKEYEKIKDQLSQEEFLAEMENLRENYEDVDFMNDTDIAHMVVNNYIDENEDFSQNDENLSQDTISTDKKERFRMSDEILEKYDKVKDEISQEEFLKRMEEINKKENNPFMTDDSLADMVVGEFINEKNDILSEKEEYSTNTISKLEIGKQDVNISGRVISISNPKKFTTRKGGKGQVCNVELADNTGNIRIVFWTQNIPLLKNFSEGDLIQIKNLDIKEGYSGNPEANMRPRSSIIHLKNADESQFPPYEENITDIADIIPDSKVNIIARIIRIPPVREYEKNGKTGQVTSLELQDKSGKISYTLWNKNVDLIEDLELHDGDTIKILAAQANERNGEISLTHWDGRIIKGDYDAPELVQEISKIGDLSEEKDVSILGVVSKLQDVKTFERKTDGSEGKLRNFDVLDDTGSIRVTVWGNDTELPINKGDVVKIIGGEVRFDDYTSSGYSMNTGFNTQITINPDNLSIEEKDLFDKLKEQLRPITIGQIAEMDDDGLEVDVVGRILSINDENQFQRDDGSVGIVRSAVFADETGKVQLSFWDAKAQKDYEIGAAYQIENARTRLGMYDVDLNIGGASRVIKLTDEEASARFIPELSTLEKMIYTHMKIGDIEDEDEDNIIVLGRIIEVYDIREFDRDTGDRGHVRNIELADDTGSIRVVLWDNDAKKDFKVGEAIKLQNPRITYNEDHLELTVSRNTSIINPTGEELKDLPSHEELIEEIYVEKTIESLTEDDRNVRITGILKDISSDRTILRKCPHCNNNLDQFEENIVCDYCGEEIEEPKYLLMIPARFSDDTGEISITFFDKLAEELIGMKKEEIIDIVEDGYGIEDKVEDLEGLTLEIIADVSFDEYNETNRLRPKKILSKTF</sequence>
<keyword evidence="1" id="KW-0238">DNA-binding</keyword>
<evidence type="ECO:0000313" key="5">
    <source>
        <dbReference type="Proteomes" id="UP000077428"/>
    </source>
</evidence>
<dbReference type="EMBL" id="LWMU01000043">
    <property type="protein sequence ID" value="KZX13885.1"/>
    <property type="molecule type" value="Genomic_DNA"/>
</dbReference>
<dbReference type="SUPFAM" id="SSF50249">
    <property type="entry name" value="Nucleic acid-binding proteins"/>
    <property type="match status" value="6"/>
</dbReference>
<dbReference type="InterPro" id="IPR012340">
    <property type="entry name" value="NA-bd_OB-fold"/>
</dbReference>
<dbReference type="Pfam" id="PF16900">
    <property type="entry name" value="REPA_OB_2"/>
    <property type="match status" value="1"/>
</dbReference>
<dbReference type="GO" id="GO:0003677">
    <property type="term" value="F:DNA binding"/>
    <property type="evidence" value="ECO:0007669"/>
    <property type="project" value="UniProtKB-KW"/>
</dbReference>
<feature type="domain" description="Replication factor A C-terminal" evidence="2">
    <location>
        <begin position="742"/>
        <end position="862"/>
    </location>
</feature>
<dbReference type="GO" id="GO:0010212">
    <property type="term" value="P:response to ionizing radiation"/>
    <property type="evidence" value="ECO:0007669"/>
    <property type="project" value="TreeGrafter"/>
</dbReference>
<dbReference type="InterPro" id="IPR031657">
    <property type="entry name" value="REPA_OB_2"/>
</dbReference>
<evidence type="ECO:0000313" key="4">
    <source>
        <dbReference type="EMBL" id="KZX13885.1"/>
    </source>
</evidence>
<dbReference type="PATRIC" id="fig|66851.6.peg.340"/>
<organism evidence="4 5">
    <name type="scientific">Methanobrevibacter oralis</name>
    <dbReference type="NCBI Taxonomy" id="66851"/>
    <lineage>
        <taxon>Archaea</taxon>
        <taxon>Methanobacteriati</taxon>
        <taxon>Methanobacteriota</taxon>
        <taxon>Methanomada group</taxon>
        <taxon>Methanobacteria</taxon>
        <taxon>Methanobacteriales</taxon>
        <taxon>Methanobacteriaceae</taxon>
        <taxon>Methanobrevibacter</taxon>
    </lineage>
</organism>
<dbReference type="GO" id="GO:0000724">
    <property type="term" value="P:double-strand break repair via homologous recombination"/>
    <property type="evidence" value="ECO:0007669"/>
    <property type="project" value="TreeGrafter"/>
</dbReference>
<name>A0A166BWJ3_METOA</name>
<dbReference type="CDD" id="cd04491">
    <property type="entry name" value="SoSSB_OBF"/>
    <property type="match status" value="4"/>
</dbReference>
<dbReference type="InterPro" id="IPR051231">
    <property type="entry name" value="SOSS-B"/>
</dbReference>
<feature type="domain" description="Replication protein A OB" evidence="3">
    <location>
        <begin position="367"/>
        <end position="464"/>
    </location>
</feature>
<accession>A0A166BWJ3</accession>
<protein>
    <submittedName>
        <fullName evidence="4">Replication factor A</fullName>
    </submittedName>
</protein>
<dbReference type="PANTHER" id="PTHR13356:SF0">
    <property type="entry name" value="SOSS COMPLEX SUBUNIT B HOMOLOG"/>
    <property type="match status" value="1"/>
</dbReference>
<proteinExistence type="predicted"/>
<dbReference type="STRING" id="66851.MBORA_02900"/>
<dbReference type="PANTHER" id="PTHR13356">
    <property type="entry name" value="OB FOLD NUCLEIC ACID BINDING PROTEIN-RELATED"/>
    <property type="match status" value="1"/>
</dbReference>
<dbReference type="Proteomes" id="UP000077428">
    <property type="component" value="Unassembled WGS sequence"/>
</dbReference>